<evidence type="ECO:0000313" key="3">
    <source>
        <dbReference type="EMBL" id="EGZ07668.1"/>
    </source>
</evidence>
<gene>
    <name evidence="3" type="ORF">PHYSODRAFT_529191</name>
</gene>
<dbReference type="SMR" id="G5AAN9"/>
<dbReference type="KEGG" id="psoj:PHYSODRAFT_529191"/>
<name>G5AAN9_PHYSP</name>
<keyword evidence="1" id="KW-0175">Coiled coil</keyword>
<evidence type="ECO:0000313" key="4">
    <source>
        <dbReference type="Proteomes" id="UP000002640"/>
    </source>
</evidence>
<dbReference type="AlphaFoldDB" id="G5AAN9"/>
<dbReference type="GeneID" id="20661332"/>
<feature type="compositionally biased region" description="Polar residues" evidence="2">
    <location>
        <begin position="230"/>
        <end position="259"/>
    </location>
</feature>
<evidence type="ECO:0000256" key="2">
    <source>
        <dbReference type="SAM" id="MobiDB-lite"/>
    </source>
</evidence>
<dbReference type="OMA" id="HGEMARM"/>
<proteinExistence type="predicted"/>
<feature type="coiled-coil region" evidence="1">
    <location>
        <begin position="72"/>
        <end position="126"/>
    </location>
</feature>
<protein>
    <submittedName>
        <fullName evidence="3">Uncharacterized protein</fullName>
    </submittedName>
</protein>
<dbReference type="EMBL" id="JH159162">
    <property type="protein sequence ID" value="EGZ07668.1"/>
    <property type="molecule type" value="Genomic_DNA"/>
</dbReference>
<sequence>MYGAPPPPDELRQALQRLQREKGEADGMLQLLRSKLHQVEEDNFDLHSSMAAFEAETRFESDKKERELRAQITALESKLSFMSSKLQNAERVKLRAINEVEELQQKQLVERKRRDAERRLMATKRRKHESFMASQSMMSQSMMMSQSQRQSQQFAKPPPAPVVETAVQTELKLDDEGGKQGGNQLQEENARLVSYLLTGTSRDLLTLLNGTVAVNVGEDANPCGDEDRTQPPQGCHSATPSQYFQGSSGNSFNDSMMQQSPAGVPFSQSVFSQVAGRASAQAHASLVSFAMETKAAQTTLATDRARELYDVMGRMLAGDVSAVALAPVFVKYLAAPTDLEVPVICSVLRVMYSVIHHSTHFQHFLLVASSPSDESSSTSVGLQRGANNMEHSRIALPGLRFTSLDDYLSARTDYESVVHSDLLQLSAVEVASEQRQLRYKLMTGLCRVIKNNLKEPAVVKDGLCVLCLCVDLGLTHRPALTPDFKPLLTTNVIPAILLAPRGPPAVKAQAVGLLSQLLRVPEVFAEIETESKKSLVFNRCAKMLASEENTTLDEAKNMRTLQHQIVKLLLSITTSFPSVGIRFVLESTRGFPSDSDGYRSVIYYLVQLLHQETFDLRTSNSGGDYCVARQLQNDPFRLDLIQDAFALLGLLSRYVDIPSELNGDDQVQTFLAVLCFLSNLTQDDGSGVRNDSIVATARALVSMMNLPGQ</sequence>
<feature type="region of interest" description="Disordered" evidence="2">
    <location>
        <begin position="219"/>
        <end position="259"/>
    </location>
</feature>
<organism evidence="3 4">
    <name type="scientific">Phytophthora sojae (strain P6497)</name>
    <name type="common">Soybean stem and root rot agent</name>
    <name type="synonym">Phytophthora megasperma f. sp. glycines</name>
    <dbReference type="NCBI Taxonomy" id="1094619"/>
    <lineage>
        <taxon>Eukaryota</taxon>
        <taxon>Sar</taxon>
        <taxon>Stramenopiles</taxon>
        <taxon>Oomycota</taxon>
        <taxon>Peronosporomycetes</taxon>
        <taxon>Peronosporales</taxon>
        <taxon>Peronosporaceae</taxon>
        <taxon>Phytophthora</taxon>
    </lineage>
</organism>
<dbReference type="InParanoid" id="G5AAN9"/>
<dbReference type="RefSeq" id="XP_009537234.1">
    <property type="nucleotide sequence ID" value="XM_009538939.1"/>
</dbReference>
<dbReference type="STRING" id="1094619.G5AAN9"/>
<dbReference type="Proteomes" id="UP000002640">
    <property type="component" value="Unassembled WGS sequence"/>
</dbReference>
<evidence type="ECO:0000256" key="1">
    <source>
        <dbReference type="SAM" id="Coils"/>
    </source>
</evidence>
<accession>G5AAN9</accession>
<reference evidence="3 4" key="1">
    <citation type="journal article" date="2006" name="Science">
        <title>Phytophthora genome sequences uncover evolutionary origins and mechanisms of pathogenesis.</title>
        <authorList>
            <person name="Tyler B.M."/>
            <person name="Tripathy S."/>
            <person name="Zhang X."/>
            <person name="Dehal P."/>
            <person name="Jiang R.H."/>
            <person name="Aerts A."/>
            <person name="Arredondo F.D."/>
            <person name="Baxter L."/>
            <person name="Bensasson D."/>
            <person name="Beynon J.L."/>
            <person name="Chapman J."/>
            <person name="Damasceno C.M."/>
            <person name="Dorrance A.E."/>
            <person name="Dou D."/>
            <person name="Dickerman A.W."/>
            <person name="Dubchak I.L."/>
            <person name="Garbelotto M."/>
            <person name="Gijzen M."/>
            <person name="Gordon S.G."/>
            <person name="Govers F."/>
            <person name="Grunwald N.J."/>
            <person name="Huang W."/>
            <person name="Ivors K.L."/>
            <person name="Jones R.W."/>
            <person name="Kamoun S."/>
            <person name="Krampis K."/>
            <person name="Lamour K.H."/>
            <person name="Lee M.K."/>
            <person name="McDonald W.H."/>
            <person name="Medina M."/>
            <person name="Meijer H.J."/>
            <person name="Nordberg E.K."/>
            <person name="Maclean D.J."/>
            <person name="Ospina-Giraldo M.D."/>
            <person name="Morris P.F."/>
            <person name="Phuntumart V."/>
            <person name="Putnam N.H."/>
            <person name="Rash S."/>
            <person name="Rose J.K."/>
            <person name="Sakihama Y."/>
            <person name="Salamov A.A."/>
            <person name="Savidor A."/>
            <person name="Scheuring C.F."/>
            <person name="Smith B.M."/>
            <person name="Sobral B.W."/>
            <person name="Terry A."/>
            <person name="Torto-Alalibo T.A."/>
            <person name="Win J."/>
            <person name="Xu Z."/>
            <person name="Zhang H."/>
            <person name="Grigoriev I.V."/>
            <person name="Rokhsar D.S."/>
            <person name="Boore J.L."/>
        </authorList>
    </citation>
    <scope>NUCLEOTIDE SEQUENCE [LARGE SCALE GENOMIC DNA]</scope>
    <source>
        <strain evidence="3 4">P6497</strain>
    </source>
</reference>
<keyword evidence="4" id="KW-1185">Reference proteome</keyword>